<comment type="caution">
    <text evidence="1">The sequence shown here is derived from an EMBL/GenBank/DDBJ whole genome shotgun (WGS) entry which is preliminary data.</text>
</comment>
<dbReference type="EMBL" id="JAPFFI010000006">
    <property type="protein sequence ID" value="KAJ6391323.1"/>
    <property type="molecule type" value="Genomic_DNA"/>
</dbReference>
<name>A0ABQ9BZ29_9ROSI</name>
<gene>
    <name evidence="1" type="ORF">OIU77_025328</name>
</gene>
<accession>A0ABQ9BZ29</accession>
<dbReference type="Proteomes" id="UP001141253">
    <property type="component" value="Chromosome 2"/>
</dbReference>
<organism evidence="1 2">
    <name type="scientific">Salix suchowensis</name>
    <dbReference type="NCBI Taxonomy" id="1278906"/>
    <lineage>
        <taxon>Eukaryota</taxon>
        <taxon>Viridiplantae</taxon>
        <taxon>Streptophyta</taxon>
        <taxon>Embryophyta</taxon>
        <taxon>Tracheophyta</taxon>
        <taxon>Spermatophyta</taxon>
        <taxon>Magnoliopsida</taxon>
        <taxon>eudicotyledons</taxon>
        <taxon>Gunneridae</taxon>
        <taxon>Pentapetalae</taxon>
        <taxon>rosids</taxon>
        <taxon>fabids</taxon>
        <taxon>Malpighiales</taxon>
        <taxon>Salicaceae</taxon>
        <taxon>Saliceae</taxon>
        <taxon>Salix</taxon>
    </lineage>
</organism>
<evidence type="ECO:0000313" key="2">
    <source>
        <dbReference type="Proteomes" id="UP001141253"/>
    </source>
</evidence>
<proteinExistence type="predicted"/>
<reference evidence="1" key="2">
    <citation type="journal article" date="2023" name="Int. J. Mol. Sci.">
        <title>De Novo Assembly and Annotation of 11 Diverse Shrub Willow (Salix) Genomes Reveals Novel Gene Organization in Sex-Linked Regions.</title>
        <authorList>
            <person name="Hyden B."/>
            <person name="Feng K."/>
            <person name="Yates T.B."/>
            <person name="Jawdy S."/>
            <person name="Cereghino C."/>
            <person name="Smart L.B."/>
            <person name="Muchero W."/>
        </authorList>
    </citation>
    <scope>NUCLEOTIDE SEQUENCE</scope>
    <source>
        <tissue evidence="1">Shoot tip</tissue>
    </source>
</reference>
<sequence>MALRFLSHGRRNLDWLGGGIKWGLIYYGPEKIRDRGSCSSSYLMRLLRAARSPLSRKTNGRCCCEMLRRSDNLKHDIMIMIIMEISADNACFESEGLVFQETNRGLNRDVVDHSVEKRGNTRFSDSIGIWLSDS</sequence>
<reference evidence="1" key="1">
    <citation type="submission" date="2022-10" db="EMBL/GenBank/DDBJ databases">
        <authorList>
            <person name="Hyden B.L."/>
            <person name="Feng K."/>
            <person name="Yates T."/>
            <person name="Jawdy S."/>
            <person name="Smart L.B."/>
            <person name="Muchero W."/>
        </authorList>
    </citation>
    <scope>NUCLEOTIDE SEQUENCE</scope>
    <source>
        <tissue evidence="1">Shoot tip</tissue>
    </source>
</reference>
<keyword evidence="2" id="KW-1185">Reference proteome</keyword>
<protein>
    <submittedName>
        <fullName evidence="1">Uncharacterized protein</fullName>
    </submittedName>
</protein>
<evidence type="ECO:0000313" key="1">
    <source>
        <dbReference type="EMBL" id="KAJ6391323.1"/>
    </source>
</evidence>